<dbReference type="Proteomes" id="UP000813462">
    <property type="component" value="Unassembled WGS sequence"/>
</dbReference>
<dbReference type="EMBL" id="JAEACU010000001">
    <property type="protein sequence ID" value="KAH7547121.1"/>
    <property type="molecule type" value="Genomic_DNA"/>
</dbReference>
<accession>A0A978W587</accession>
<evidence type="ECO:0000313" key="1">
    <source>
        <dbReference type="EMBL" id="KAH7547121.1"/>
    </source>
</evidence>
<dbReference type="AlphaFoldDB" id="A0A978W587"/>
<gene>
    <name evidence="1" type="ORF">FEM48_Zijuj01G0275600</name>
</gene>
<proteinExistence type="predicted"/>
<evidence type="ECO:0000313" key="2">
    <source>
        <dbReference type="Proteomes" id="UP000813462"/>
    </source>
</evidence>
<sequence length="107" mass="12095">MDPFLKDTCPIAEFMTYIHIGLLRVQEDVYHRPTMLSVVLMLKSEPTSLSKPERPAFSVGRFHAHHEFELGLADNSCSGNGFTISDFAPRSDNITQAILFNHFLVEV</sequence>
<organism evidence="1 2">
    <name type="scientific">Ziziphus jujuba var. spinosa</name>
    <dbReference type="NCBI Taxonomy" id="714518"/>
    <lineage>
        <taxon>Eukaryota</taxon>
        <taxon>Viridiplantae</taxon>
        <taxon>Streptophyta</taxon>
        <taxon>Embryophyta</taxon>
        <taxon>Tracheophyta</taxon>
        <taxon>Spermatophyta</taxon>
        <taxon>Magnoliopsida</taxon>
        <taxon>eudicotyledons</taxon>
        <taxon>Gunneridae</taxon>
        <taxon>Pentapetalae</taxon>
        <taxon>rosids</taxon>
        <taxon>fabids</taxon>
        <taxon>Rosales</taxon>
        <taxon>Rhamnaceae</taxon>
        <taxon>Paliureae</taxon>
        <taxon>Ziziphus</taxon>
    </lineage>
</organism>
<protein>
    <submittedName>
        <fullName evidence="1">Uncharacterized protein</fullName>
    </submittedName>
</protein>
<comment type="caution">
    <text evidence="1">The sequence shown here is derived from an EMBL/GenBank/DDBJ whole genome shotgun (WGS) entry which is preliminary data.</text>
</comment>
<reference evidence="1" key="1">
    <citation type="journal article" date="2021" name="Front. Plant Sci.">
        <title>Chromosome-Scale Genome Assembly for Chinese Sour Jujube and Insights Into Its Genome Evolution and Domestication Signature.</title>
        <authorList>
            <person name="Shen L.-Y."/>
            <person name="Luo H."/>
            <person name="Wang X.-L."/>
            <person name="Wang X.-M."/>
            <person name="Qiu X.-J."/>
            <person name="Liu H."/>
            <person name="Zhou S.-S."/>
            <person name="Jia K.-H."/>
            <person name="Nie S."/>
            <person name="Bao Y.-T."/>
            <person name="Zhang R.-G."/>
            <person name="Yun Q.-Z."/>
            <person name="Chai Y.-H."/>
            <person name="Lu J.-Y."/>
            <person name="Li Y."/>
            <person name="Zhao S.-W."/>
            <person name="Mao J.-F."/>
            <person name="Jia S.-G."/>
            <person name="Mao Y.-M."/>
        </authorList>
    </citation>
    <scope>NUCLEOTIDE SEQUENCE</scope>
    <source>
        <strain evidence="1">AT0</strain>
        <tissue evidence="1">Leaf</tissue>
    </source>
</reference>
<name>A0A978W587_ZIZJJ</name>